<dbReference type="AlphaFoldDB" id="A0A0G3WEM5"/>
<dbReference type="KEGG" id="cace:CACET_c33850"/>
<dbReference type="InterPro" id="IPR050768">
    <property type="entry name" value="UPF0353/GerABKA_families"/>
</dbReference>
<reference evidence="4 5" key="1">
    <citation type="submission" date="2014-10" db="EMBL/GenBank/DDBJ databases">
        <title>Genome sequence of Clostridium aceticum DSM 1496.</title>
        <authorList>
            <person name="Poehlein A."/>
            <person name="Schiel-Bengelsdorf B."/>
            <person name="Gottschalk G."/>
            <person name="Duerre P."/>
            <person name="Daniel R."/>
        </authorList>
    </citation>
    <scope>NUCLEOTIDE SEQUENCE [LARGE SCALE GENOMIC DNA]</scope>
    <source>
        <strain evidence="4 5">DSM 1496</strain>
    </source>
</reference>
<sequence>MIPIFRKAIRLLKYFKYSPVNRHLSPEHPQAKKEKLPSTMEGIEDRLKEFFHNNEGLIIRPFKIKTYKNHKAFIAYIDGLIHMEAIEDNVLKPLMKEDITQQLHYITCKTIADTLISEVITSVNSFTVKQLDETVFQLLKGAAIVFIEDSPTAIVVPAQNWETRSVAEPSGEAVVRGPREGFNEDLYTNITLIRRKMKNTKLKFEFITRGIYSNTELAICYIEGLADEEILRELKARIERVSIDAVLESGYIEEFIEDQPLSPFPSVGNTEKPDVVVSKILEGRIAILCDGTPFALTIPHLFVEHLQTSEDYYIRWGYASMLRILRFLALFITVTLPAFYVAVQTFHQEIIPFKLFLSIASARDGIPFSSFTEALMMIIIFELLKEAGIRMPRPVGQAISIVGAIVLGQATVEAGIASPLMVIVVALTAIAGFVVPALDEAILLSRVLLLALASIVGFYGIVFGLVMIFVHICNLRSFGMEYLYSLTPTHYKNFQDAYIRAPLWSIFIKRNH</sequence>
<dbReference type="InterPro" id="IPR004995">
    <property type="entry name" value="Spore_Ger"/>
</dbReference>
<feature type="transmembrane region" description="Helical" evidence="3">
    <location>
        <begin position="416"/>
        <end position="435"/>
    </location>
</feature>
<evidence type="ECO:0000256" key="3">
    <source>
        <dbReference type="SAM" id="Phobius"/>
    </source>
</evidence>
<dbReference type="Pfam" id="PF03323">
    <property type="entry name" value="GerA"/>
    <property type="match status" value="1"/>
</dbReference>
<keyword evidence="5" id="KW-1185">Reference proteome</keyword>
<proteinExistence type="inferred from homology"/>
<dbReference type="PANTHER" id="PTHR22550">
    <property type="entry name" value="SPORE GERMINATION PROTEIN"/>
    <property type="match status" value="1"/>
</dbReference>
<dbReference type="PIRSF" id="PIRSF005690">
    <property type="entry name" value="GerBA"/>
    <property type="match status" value="1"/>
</dbReference>
<dbReference type="STRING" id="84022.CACET_c33850"/>
<feature type="transmembrane region" description="Helical" evidence="3">
    <location>
        <begin position="324"/>
        <end position="346"/>
    </location>
</feature>
<dbReference type="OrthoDB" id="9772630at2"/>
<evidence type="ECO:0000256" key="1">
    <source>
        <dbReference type="ARBA" id="ARBA00005278"/>
    </source>
</evidence>
<comment type="similarity">
    <text evidence="1">Belongs to the GerABKA family.</text>
</comment>
<dbReference type="Proteomes" id="UP000035704">
    <property type="component" value="Chromosome"/>
</dbReference>
<feature type="transmembrane region" description="Helical" evidence="3">
    <location>
        <begin position="447"/>
        <end position="470"/>
    </location>
</feature>
<dbReference type="RefSeq" id="WP_144414797.1">
    <property type="nucleotide sequence ID" value="NZ_CP009687.1"/>
</dbReference>
<dbReference type="EMBL" id="CP009687">
    <property type="protein sequence ID" value="AKL96828.1"/>
    <property type="molecule type" value="Genomic_DNA"/>
</dbReference>
<evidence type="ECO:0000313" key="4">
    <source>
        <dbReference type="EMBL" id="AKL96828.1"/>
    </source>
</evidence>
<evidence type="ECO:0000256" key="2">
    <source>
        <dbReference type="ARBA" id="ARBA00023136"/>
    </source>
</evidence>
<organism evidence="4 5">
    <name type="scientific">Clostridium aceticum</name>
    <dbReference type="NCBI Taxonomy" id="84022"/>
    <lineage>
        <taxon>Bacteria</taxon>
        <taxon>Bacillati</taxon>
        <taxon>Bacillota</taxon>
        <taxon>Clostridia</taxon>
        <taxon>Eubacteriales</taxon>
        <taxon>Clostridiaceae</taxon>
        <taxon>Clostridium</taxon>
    </lineage>
</organism>
<accession>A0A0G3WEM5</accession>
<evidence type="ECO:0000313" key="5">
    <source>
        <dbReference type="Proteomes" id="UP000035704"/>
    </source>
</evidence>
<dbReference type="GO" id="GO:0009847">
    <property type="term" value="P:spore germination"/>
    <property type="evidence" value="ECO:0007669"/>
    <property type="project" value="InterPro"/>
</dbReference>
<feature type="transmembrane region" description="Helical" evidence="3">
    <location>
        <begin position="366"/>
        <end position="384"/>
    </location>
</feature>
<keyword evidence="3" id="KW-1133">Transmembrane helix</keyword>
<keyword evidence="3" id="KW-0812">Transmembrane</keyword>
<dbReference type="PANTHER" id="PTHR22550:SF5">
    <property type="entry name" value="LEUCINE ZIPPER PROTEIN 4"/>
    <property type="match status" value="1"/>
</dbReference>
<gene>
    <name evidence="4" type="primary">gerKA8</name>
    <name evidence="4" type="ORF">CACET_c33850</name>
</gene>
<protein>
    <submittedName>
        <fullName evidence="4">Spore germination protein KA</fullName>
    </submittedName>
</protein>
<dbReference type="GO" id="GO:0016020">
    <property type="term" value="C:membrane"/>
    <property type="evidence" value="ECO:0007669"/>
    <property type="project" value="InterPro"/>
</dbReference>
<keyword evidence="2 3" id="KW-0472">Membrane</keyword>
<name>A0A0G3WEM5_9CLOT</name>
<dbReference type="PATRIC" id="fig|84022.6.peg.3463"/>